<name>A0A5B7SSW6_9FLAO</name>
<dbReference type="InterPro" id="IPR036188">
    <property type="entry name" value="FAD/NAD-bd_sf"/>
</dbReference>
<proteinExistence type="predicted"/>
<reference evidence="2 3" key="1">
    <citation type="submission" date="2019-05" db="EMBL/GenBank/DDBJ databases">
        <title>Genome sequencing of F202Z8.</title>
        <authorList>
            <person name="Kwon Y.M."/>
        </authorList>
    </citation>
    <scope>NUCLEOTIDE SEQUENCE [LARGE SCALE GENOMIC DNA]</scope>
    <source>
        <strain evidence="2 3">F202Z8</strain>
    </source>
</reference>
<dbReference type="RefSeq" id="WP_138852418.1">
    <property type="nucleotide sequence ID" value="NZ_CP040710.1"/>
</dbReference>
<dbReference type="Gene3D" id="3.50.50.60">
    <property type="entry name" value="FAD/NAD(P)-binding domain"/>
    <property type="match status" value="1"/>
</dbReference>
<dbReference type="Proteomes" id="UP000310017">
    <property type="component" value="Chromosome"/>
</dbReference>
<dbReference type="OrthoDB" id="9767561at2"/>
<evidence type="ECO:0000259" key="1">
    <source>
        <dbReference type="Pfam" id="PF01593"/>
    </source>
</evidence>
<sequence>MHKTEVAIIGAGLSGLVAAICLEKAGCTPVVYEAGNEVGGRVRTDEVDGIPLDHGFQVLLTDYPLTRKYLDYEKLELRRFLPGAILFQNGKKGAIGDPLRNTSFLLPTLFSNAAGLMDKWRIFRLSSDLKKKELRTIFSGVEETTLQYLEKYGFSDRVIARFFKPFFSGIFLEDELSTSSKMFRFVYKMFASGDAAIPKKGMQEIPKQLFGSLQHTKFHFNTRIHRIDGKTLYLDEDKSVAYDYVIIATDPTPLLQELKPSPVRWHSTQTLYFKCAKSTIGKPIIGLVGGGETLVNNIHYVTDLLSAKHPEAVLSVTIVKSHTLTDAALEKQVRKELLEECGIDGLTFLRSYKIAKALPNLQSPTYDSRIIKYSDSIFLAGDHLANGSINAAMRSGELAAQTLLEEVKTTR</sequence>
<dbReference type="KEGG" id="asag:FGM00_08125"/>
<dbReference type="PANTHER" id="PTHR42841">
    <property type="entry name" value="AMINE OXIDASE"/>
    <property type="match status" value="1"/>
</dbReference>
<evidence type="ECO:0000313" key="2">
    <source>
        <dbReference type="EMBL" id="QCX00071.1"/>
    </source>
</evidence>
<dbReference type="Pfam" id="PF01593">
    <property type="entry name" value="Amino_oxidase"/>
    <property type="match status" value="1"/>
</dbReference>
<dbReference type="SUPFAM" id="SSF51905">
    <property type="entry name" value="FAD/NAD(P)-binding domain"/>
    <property type="match status" value="1"/>
</dbReference>
<dbReference type="GO" id="GO:0016491">
    <property type="term" value="F:oxidoreductase activity"/>
    <property type="evidence" value="ECO:0007669"/>
    <property type="project" value="InterPro"/>
</dbReference>
<organism evidence="2 3">
    <name type="scientific">Aggregatimonas sangjinii</name>
    <dbReference type="NCBI Taxonomy" id="2583587"/>
    <lineage>
        <taxon>Bacteria</taxon>
        <taxon>Pseudomonadati</taxon>
        <taxon>Bacteroidota</taxon>
        <taxon>Flavobacteriia</taxon>
        <taxon>Flavobacteriales</taxon>
        <taxon>Flavobacteriaceae</taxon>
        <taxon>Aggregatimonas</taxon>
    </lineage>
</organism>
<dbReference type="EMBL" id="CP040710">
    <property type="protein sequence ID" value="QCX00071.1"/>
    <property type="molecule type" value="Genomic_DNA"/>
</dbReference>
<gene>
    <name evidence="2" type="ORF">FGM00_08125</name>
</gene>
<dbReference type="AlphaFoldDB" id="A0A5B7SSW6"/>
<feature type="domain" description="Amine oxidase" evidence="1">
    <location>
        <begin position="13"/>
        <end position="263"/>
    </location>
</feature>
<keyword evidence="3" id="KW-1185">Reference proteome</keyword>
<accession>A0A5B7SSW6</accession>
<protein>
    <submittedName>
        <fullName evidence="2">FAD-dependent oxidoreductase</fullName>
    </submittedName>
</protein>
<dbReference type="InterPro" id="IPR002937">
    <property type="entry name" value="Amino_oxidase"/>
</dbReference>
<evidence type="ECO:0000313" key="3">
    <source>
        <dbReference type="Proteomes" id="UP000310017"/>
    </source>
</evidence>